<proteinExistence type="predicted"/>
<dbReference type="SUPFAM" id="SSF56219">
    <property type="entry name" value="DNase I-like"/>
    <property type="match status" value="1"/>
</dbReference>
<reference evidence="3" key="2">
    <citation type="journal article" date="2021" name="PeerJ">
        <title>Extensive microbial diversity within the chicken gut microbiome revealed by metagenomics and culture.</title>
        <authorList>
            <person name="Gilroy R."/>
            <person name="Ravi A."/>
            <person name="Getino M."/>
            <person name="Pursley I."/>
            <person name="Horton D.L."/>
            <person name="Alikhan N.F."/>
            <person name="Baker D."/>
            <person name="Gharbi K."/>
            <person name="Hall N."/>
            <person name="Watson M."/>
            <person name="Adriaenssens E.M."/>
            <person name="Foster-Nyarko E."/>
            <person name="Jarju S."/>
            <person name="Secka A."/>
            <person name="Antonio M."/>
            <person name="Oren A."/>
            <person name="Chaudhuri R.R."/>
            <person name="La Ragione R."/>
            <person name="Hildebrand F."/>
            <person name="Pallen M.J."/>
        </authorList>
    </citation>
    <scope>NUCLEOTIDE SEQUENCE</scope>
    <source>
        <strain evidence="3">B2-22910</strain>
    </source>
</reference>
<evidence type="ECO:0000313" key="3">
    <source>
        <dbReference type="EMBL" id="MBO8470178.1"/>
    </source>
</evidence>
<dbReference type="Proteomes" id="UP000823603">
    <property type="component" value="Unassembled WGS sequence"/>
</dbReference>
<feature type="chain" id="PRO_5039259695" evidence="1">
    <location>
        <begin position="20"/>
        <end position="329"/>
    </location>
</feature>
<gene>
    <name evidence="3" type="ORF">IAB82_00075</name>
</gene>
<keyword evidence="1" id="KW-0732">Signal</keyword>
<keyword evidence="3" id="KW-0255">Endonuclease</keyword>
<dbReference type="EMBL" id="JADIMB010000001">
    <property type="protein sequence ID" value="MBO8470178.1"/>
    <property type="molecule type" value="Genomic_DNA"/>
</dbReference>
<dbReference type="InterPro" id="IPR005135">
    <property type="entry name" value="Endo/exonuclease/phosphatase"/>
</dbReference>
<dbReference type="Pfam" id="PF19580">
    <property type="entry name" value="Exo_endo_phos_3"/>
    <property type="match status" value="1"/>
</dbReference>
<sequence length="329" mass="36685">MRTSVCVLLLAAYGACASAADDRDIDFMFMFWNLENFFDWKDGGASESDSEFSSSGERHWTKGRFYTKCRTVAKAMMWAGSRYGRMPDVAGFAEVENSFVVSSVIYSTALDRYGYGKVHYDSPDPRGIDVALIYRKDMFGYCSSSVHRVHDRNGDMLRTRDILLVVLKSGWGEEFCFIVNHHPSKYGGEKESLPRRIAAMSCLRNIADSLLAEGHRNIIAMGDFNDTPDAEAFGILEGALCDRTGELSKEGKGTIRYKGKWELIDMVFVSEGLEDRVRTDICPVPFLMADDSSAPGKKPLRTYSGPRYNGGVSDHLPVIGIVESDKTSK</sequence>
<comment type="caution">
    <text evidence="3">The sequence shown here is derived from an EMBL/GenBank/DDBJ whole genome shotgun (WGS) entry which is preliminary data.</text>
</comment>
<feature type="signal peptide" evidence="1">
    <location>
        <begin position="1"/>
        <end position="19"/>
    </location>
</feature>
<dbReference type="PANTHER" id="PTHR42834:SF1">
    <property type="entry name" value="ENDONUCLEASE_EXONUCLEASE_PHOSPHATASE FAMILY PROTEIN (AFU_ORTHOLOGUE AFUA_3G09210)"/>
    <property type="match status" value="1"/>
</dbReference>
<dbReference type="GO" id="GO:0004519">
    <property type="term" value="F:endonuclease activity"/>
    <property type="evidence" value="ECO:0007669"/>
    <property type="project" value="UniProtKB-KW"/>
</dbReference>
<dbReference type="PANTHER" id="PTHR42834">
    <property type="entry name" value="ENDONUCLEASE/EXONUCLEASE/PHOSPHATASE FAMILY PROTEIN (AFU_ORTHOLOGUE AFUA_3G09210)"/>
    <property type="match status" value="1"/>
</dbReference>
<keyword evidence="3" id="KW-0378">Hydrolase</keyword>
<accession>A0A9D9NE49</accession>
<keyword evidence="3" id="KW-0540">Nuclease</keyword>
<dbReference type="Gene3D" id="3.60.10.10">
    <property type="entry name" value="Endonuclease/exonuclease/phosphatase"/>
    <property type="match status" value="1"/>
</dbReference>
<dbReference type="InterPro" id="IPR036691">
    <property type="entry name" value="Endo/exonu/phosph_ase_sf"/>
</dbReference>
<evidence type="ECO:0000259" key="2">
    <source>
        <dbReference type="Pfam" id="PF19580"/>
    </source>
</evidence>
<evidence type="ECO:0000256" key="1">
    <source>
        <dbReference type="SAM" id="SignalP"/>
    </source>
</evidence>
<name>A0A9D9NE49_9BACT</name>
<dbReference type="AlphaFoldDB" id="A0A9D9NE49"/>
<evidence type="ECO:0000313" key="4">
    <source>
        <dbReference type="Proteomes" id="UP000823603"/>
    </source>
</evidence>
<protein>
    <submittedName>
        <fullName evidence="3">Endonuclease</fullName>
    </submittedName>
</protein>
<organism evidence="3 4">
    <name type="scientific">Candidatus Cryptobacteroides faecavium</name>
    <dbReference type="NCBI Taxonomy" id="2840762"/>
    <lineage>
        <taxon>Bacteria</taxon>
        <taxon>Pseudomonadati</taxon>
        <taxon>Bacteroidota</taxon>
        <taxon>Bacteroidia</taxon>
        <taxon>Bacteroidales</taxon>
        <taxon>Candidatus Cryptobacteroides</taxon>
    </lineage>
</organism>
<feature type="domain" description="Endonuclease/exonuclease/phosphatase" evidence="2">
    <location>
        <begin position="30"/>
        <end position="319"/>
    </location>
</feature>
<reference evidence="3" key="1">
    <citation type="submission" date="2020-10" db="EMBL/GenBank/DDBJ databases">
        <authorList>
            <person name="Gilroy R."/>
        </authorList>
    </citation>
    <scope>NUCLEOTIDE SEQUENCE</scope>
    <source>
        <strain evidence="3">B2-22910</strain>
    </source>
</reference>